<dbReference type="Gene3D" id="3.30.565.10">
    <property type="entry name" value="Histidine kinase-like ATPase, C-terminal domain"/>
    <property type="match status" value="1"/>
</dbReference>
<dbReference type="InterPro" id="IPR036097">
    <property type="entry name" value="HisK_dim/P_sf"/>
</dbReference>
<dbReference type="InterPro" id="IPR036890">
    <property type="entry name" value="HATPase_C_sf"/>
</dbReference>
<dbReference type="Pfam" id="PF02518">
    <property type="entry name" value="HATPase_c"/>
    <property type="match status" value="1"/>
</dbReference>
<gene>
    <name evidence="12" type="ORF">SAMN04489758_1553</name>
</gene>
<reference evidence="13" key="1">
    <citation type="submission" date="2016-10" db="EMBL/GenBank/DDBJ databases">
        <authorList>
            <person name="Varghese N."/>
            <person name="Submissions S."/>
        </authorList>
    </citation>
    <scope>NUCLEOTIDE SEQUENCE [LARGE SCALE GENOMIC DNA]</scope>
    <source>
        <strain evidence="13">DSM 1551</strain>
    </source>
</reference>
<dbReference type="SUPFAM" id="SSF55874">
    <property type="entry name" value="ATPase domain of HSP90 chaperone/DNA topoisomerase II/histidine kinase"/>
    <property type="match status" value="1"/>
</dbReference>
<dbReference type="SMART" id="SM00387">
    <property type="entry name" value="HATPase_c"/>
    <property type="match status" value="1"/>
</dbReference>
<feature type="transmembrane region" description="Helical" evidence="9">
    <location>
        <begin position="305"/>
        <end position="326"/>
    </location>
</feature>
<dbReference type="GO" id="GO:0007234">
    <property type="term" value="P:osmosensory signaling via phosphorelay pathway"/>
    <property type="evidence" value="ECO:0007669"/>
    <property type="project" value="TreeGrafter"/>
</dbReference>
<dbReference type="EMBL" id="FOIN01000055">
    <property type="protein sequence ID" value="SET85257.1"/>
    <property type="molecule type" value="Genomic_DNA"/>
</dbReference>
<dbReference type="GeneID" id="78289522"/>
<protein>
    <recommendedName>
        <fullName evidence="3">histidine kinase</fullName>
        <ecNumber evidence="3">2.7.13.3</ecNumber>
    </recommendedName>
</protein>
<sequence length="597" mass="68933">MKKFSLTIKIGLIVLCSFLVILSFEAFQGFNRYKNASIKEKLISNKYIDNIKASIYDAALNHEDIDISQLENVITNNESVKHYFYSFYKTYEDKKELETVRNLAKEQYTLIADKDGNLICAGSSDNIIFYRNNYIELSNNKEVIYFSVTPDMLLEIIKIINNNWHSGIDIEVSTTNSKIIDKKIYIEEPDYLKIGDTILSNKTNDNIENIYINNISSPCYHVEENEVTPIDNYYLLTYPFFKNKIKSKVNNSYEENYFEQDNTTVVYSYAAIEDNNYQPFGYILKVGLYPDLNKNIFFEYLNDNIYSYLLSISFVILISFIASKIITKPIKLIEQRTKEITNGDFTKQLPIKSNDELGSLINNINIMNNTIKANIDSLNENIVKIKKLENTRKDFIANFTHEIKTPLAIINGYSELIEDCDDNIKKEKYLSIINEQTEKINSLVLAMLELSKLESSHVELKLEKINLGELVTPIIDNLTYLLKIKKIKIEFYDDESIIIGDKFKIEIVINNYLTNAIKHTNNLGTIKVIIKDKALIIENTGSHINNDKLENIWMSFIKDDPDGTGLGLAICKAILDLHQFRYGAMNIENGVRFYFNA</sequence>
<keyword evidence="5" id="KW-0808">Transferase</keyword>
<dbReference type="PANTHER" id="PTHR42878">
    <property type="entry name" value="TWO-COMPONENT HISTIDINE KINASE"/>
    <property type="match status" value="1"/>
</dbReference>
<dbReference type="PANTHER" id="PTHR42878:SF3">
    <property type="entry name" value="HISTIDINE PROTEIN KINASE SAES"/>
    <property type="match status" value="1"/>
</dbReference>
<dbReference type="Pfam" id="PF00672">
    <property type="entry name" value="HAMP"/>
    <property type="match status" value="1"/>
</dbReference>
<dbReference type="RefSeq" id="WP_092356670.1">
    <property type="nucleotide sequence ID" value="NZ_FOIN01000055.1"/>
</dbReference>
<keyword evidence="4" id="KW-0597">Phosphoprotein</keyword>
<evidence type="ECO:0000259" key="10">
    <source>
        <dbReference type="PROSITE" id="PS50109"/>
    </source>
</evidence>
<keyword evidence="8" id="KW-0175">Coiled coil</keyword>
<dbReference type="InterPro" id="IPR005467">
    <property type="entry name" value="His_kinase_dom"/>
</dbReference>
<proteinExistence type="predicted"/>
<evidence type="ECO:0000256" key="8">
    <source>
        <dbReference type="SAM" id="Coils"/>
    </source>
</evidence>
<dbReference type="SMART" id="SM00304">
    <property type="entry name" value="HAMP"/>
    <property type="match status" value="1"/>
</dbReference>
<keyword evidence="9" id="KW-1133">Transmembrane helix</keyword>
<feature type="domain" description="HAMP" evidence="11">
    <location>
        <begin position="324"/>
        <end position="376"/>
    </location>
</feature>
<dbReference type="CDD" id="cd06225">
    <property type="entry name" value="HAMP"/>
    <property type="match status" value="1"/>
</dbReference>
<organism evidence="12 13">
    <name type="scientific">Thomasclavelia cocleata</name>
    <dbReference type="NCBI Taxonomy" id="69824"/>
    <lineage>
        <taxon>Bacteria</taxon>
        <taxon>Bacillati</taxon>
        <taxon>Bacillota</taxon>
        <taxon>Erysipelotrichia</taxon>
        <taxon>Erysipelotrichales</taxon>
        <taxon>Coprobacillaceae</taxon>
        <taxon>Thomasclavelia</taxon>
    </lineage>
</organism>
<evidence type="ECO:0000256" key="9">
    <source>
        <dbReference type="SAM" id="Phobius"/>
    </source>
</evidence>
<evidence type="ECO:0000256" key="6">
    <source>
        <dbReference type="ARBA" id="ARBA00022777"/>
    </source>
</evidence>
<dbReference type="PROSITE" id="PS50885">
    <property type="entry name" value="HAMP"/>
    <property type="match status" value="1"/>
</dbReference>
<dbReference type="InterPro" id="IPR050351">
    <property type="entry name" value="BphY/WalK/GraS-like"/>
</dbReference>
<evidence type="ECO:0000256" key="2">
    <source>
        <dbReference type="ARBA" id="ARBA00004370"/>
    </source>
</evidence>
<comment type="catalytic activity">
    <reaction evidence="1">
        <text>ATP + protein L-histidine = ADP + protein N-phospho-L-histidine.</text>
        <dbReference type="EC" id="2.7.13.3"/>
    </reaction>
</comment>
<dbReference type="SMART" id="SM00388">
    <property type="entry name" value="HisKA"/>
    <property type="match status" value="1"/>
</dbReference>
<evidence type="ECO:0000259" key="11">
    <source>
        <dbReference type="PROSITE" id="PS50885"/>
    </source>
</evidence>
<dbReference type="Pfam" id="PF00512">
    <property type="entry name" value="HisKA"/>
    <property type="match status" value="1"/>
</dbReference>
<evidence type="ECO:0000256" key="3">
    <source>
        <dbReference type="ARBA" id="ARBA00012438"/>
    </source>
</evidence>
<accession>A0A1I0HNE1</accession>
<keyword evidence="9" id="KW-0472">Membrane</keyword>
<keyword evidence="7" id="KW-0902">Two-component regulatory system</keyword>
<evidence type="ECO:0000256" key="7">
    <source>
        <dbReference type="ARBA" id="ARBA00023012"/>
    </source>
</evidence>
<dbReference type="InterPro" id="IPR003661">
    <property type="entry name" value="HisK_dim/P_dom"/>
</dbReference>
<evidence type="ECO:0000313" key="13">
    <source>
        <dbReference type="Proteomes" id="UP000198558"/>
    </source>
</evidence>
<dbReference type="CDD" id="cd00082">
    <property type="entry name" value="HisKA"/>
    <property type="match status" value="1"/>
</dbReference>
<keyword evidence="6 12" id="KW-0418">Kinase</keyword>
<feature type="coiled-coil region" evidence="8">
    <location>
        <begin position="361"/>
        <end position="388"/>
    </location>
</feature>
<evidence type="ECO:0000256" key="1">
    <source>
        <dbReference type="ARBA" id="ARBA00000085"/>
    </source>
</evidence>
<evidence type="ECO:0000256" key="5">
    <source>
        <dbReference type="ARBA" id="ARBA00022679"/>
    </source>
</evidence>
<dbReference type="GO" id="GO:0000156">
    <property type="term" value="F:phosphorelay response regulator activity"/>
    <property type="evidence" value="ECO:0007669"/>
    <property type="project" value="TreeGrafter"/>
</dbReference>
<keyword evidence="13" id="KW-1185">Reference proteome</keyword>
<dbReference type="InterPro" id="IPR003660">
    <property type="entry name" value="HAMP_dom"/>
</dbReference>
<dbReference type="SUPFAM" id="SSF47384">
    <property type="entry name" value="Homodimeric domain of signal transducing histidine kinase"/>
    <property type="match status" value="1"/>
</dbReference>
<evidence type="ECO:0000256" key="4">
    <source>
        <dbReference type="ARBA" id="ARBA00022553"/>
    </source>
</evidence>
<dbReference type="InterPro" id="IPR003594">
    <property type="entry name" value="HATPase_dom"/>
</dbReference>
<dbReference type="AlphaFoldDB" id="A0A1I0HNE1"/>
<dbReference type="GO" id="GO:0030295">
    <property type="term" value="F:protein kinase activator activity"/>
    <property type="evidence" value="ECO:0007669"/>
    <property type="project" value="TreeGrafter"/>
</dbReference>
<evidence type="ECO:0000313" key="12">
    <source>
        <dbReference type="EMBL" id="SET85257.1"/>
    </source>
</evidence>
<feature type="domain" description="Histidine kinase" evidence="10">
    <location>
        <begin position="398"/>
        <end position="597"/>
    </location>
</feature>
<dbReference type="OrthoDB" id="112712at2"/>
<comment type="subcellular location">
    <subcellularLocation>
        <location evidence="2">Membrane</location>
    </subcellularLocation>
</comment>
<dbReference type="EC" id="2.7.13.3" evidence="3"/>
<dbReference type="FunFam" id="1.10.287.130:FF:000001">
    <property type="entry name" value="Two-component sensor histidine kinase"/>
    <property type="match status" value="1"/>
</dbReference>
<dbReference type="Proteomes" id="UP000198558">
    <property type="component" value="Unassembled WGS sequence"/>
</dbReference>
<keyword evidence="9" id="KW-0812">Transmembrane</keyword>
<dbReference type="Gene3D" id="1.10.287.130">
    <property type="match status" value="1"/>
</dbReference>
<dbReference type="Gene3D" id="6.10.340.10">
    <property type="match status" value="1"/>
</dbReference>
<dbReference type="GO" id="GO:0016020">
    <property type="term" value="C:membrane"/>
    <property type="evidence" value="ECO:0007669"/>
    <property type="project" value="UniProtKB-SubCell"/>
</dbReference>
<dbReference type="PROSITE" id="PS50109">
    <property type="entry name" value="HIS_KIN"/>
    <property type="match status" value="1"/>
</dbReference>
<dbReference type="SUPFAM" id="SSF158472">
    <property type="entry name" value="HAMP domain-like"/>
    <property type="match status" value="1"/>
</dbReference>
<name>A0A1I0HNE1_9FIRM</name>
<dbReference type="GO" id="GO:0000155">
    <property type="term" value="F:phosphorelay sensor kinase activity"/>
    <property type="evidence" value="ECO:0007669"/>
    <property type="project" value="InterPro"/>
</dbReference>